<protein>
    <submittedName>
        <fullName evidence="3">Uncharacterized protein</fullName>
    </submittedName>
</protein>
<keyword evidence="1" id="KW-1133">Transmembrane helix</keyword>
<evidence type="ECO:0000256" key="2">
    <source>
        <dbReference type="SAM" id="SignalP"/>
    </source>
</evidence>
<sequence length="477" mass="51867">MILHVLSLKVLTLIHSQAGVNDNAIMGKGGIVILLSILIVCIPSAFSGLISPVVKRQLSSPYEVLVAEAATKFPNERFESDPILLQVVENSQSFYRNLENLETVFHRQQDDFGKEVIVLSESEDHVFRAADDIKRVFVVLRRKHGNLYHVAYAYIRKAASSNEPTESNPTGNDFIRIEWDSWSDTSAQSKLFRAFGPASCTSSVFVPCGHKSRSNLLEFENNDIETISSTNIKFQSPTTTSKFLKQSLYNSDTSVFFGDLDDTLLQAHLVGHSMNLITNGMTLLEQIRPSGLLDAVPTTLSKIVSQAFSSSKSDLDEFTTGIEVTVSTAVAIFLAGAAQIGGLIVGDNDFSVQKKITLLPSTPQDLELKAQLGLEFLQGLLQGSETDGQETSNPANLFKSQLFQDLQRPGHISKLFMGSAAFEQFVQIADVIGGQGGPTSAFRTIQIAGGCKEGLRKLVSAIGGLPGLLGEFDATQE</sequence>
<feature type="chain" id="PRO_5035248862" evidence="2">
    <location>
        <begin position="19"/>
        <end position="477"/>
    </location>
</feature>
<gene>
    <name evidence="3" type="ORF">AFUS01_LOCUS6276</name>
</gene>
<keyword evidence="2" id="KW-0732">Signal</keyword>
<feature type="signal peptide" evidence="2">
    <location>
        <begin position="1"/>
        <end position="18"/>
    </location>
</feature>
<feature type="transmembrane region" description="Helical" evidence="1">
    <location>
        <begin position="28"/>
        <end position="50"/>
    </location>
</feature>
<dbReference type="AlphaFoldDB" id="A0A8J2JF61"/>
<comment type="caution">
    <text evidence="3">The sequence shown here is derived from an EMBL/GenBank/DDBJ whole genome shotgun (WGS) entry which is preliminary data.</text>
</comment>
<dbReference type="EMBL" id="CAJVCH010041240">
    <property type="protein sequence ID" value="CAG7716787.1"/>
    <property type="molecule type" value="Genomic_DNA"/>
</dbReference>
<keyword evidence="1" id="KW-0472">Membrane</keyword>
<evidence type="ECO:0000313" key="4">
    <source>
        <dbReference type="Proteomes" id="UP000708208"/>
    </source>
</evidence>
<feature type="non-terminal residue" evidence="3">
    <location>
        <position position="1"/>
    </location>
</feature>
<proteinExistence type="predicted"/>
<accession>A0A8J2JF61</accession>
<evidence type="ECO:0000256" key="1">
    <source>
        <dbReference type="SAM" id="Phobius"/>
    </source>
</evidence>
<keyword evidence="4" id="KW-1185">Reference proteome</keyword>
<evidence type="ECO:0000313" key="3">
    <source>
        <dbReference type="EMBL" id="CAG7716787.1"/>
    </source>
</evidence>
<organism evidence="3 4">
    <name type="scientific">Allacma fusca</name>
    <dbReference type="NCBI Taxonomy" id="39272"/>
    <lineage>
        <taxon>Eukaryota</taxon>
        <taxon>Metazoa</taxon>
        <taxon>Ecdysozoa</taxon>
        <taxon>Arthropoda</taxon>
        <taxon>Hexapoda</taxon>
        <taxon>Collembola</taxon>
        <taxon>Symphypleona</taxon>
        <taxon>Sminthuridae</taxon>
        <taxon>Allacma</taxon>
    </lineage>
</organism>
<name>A0A8J2JF61_9HEXA</name>
<reference evidence="3" key="1">
    <citation type="submission" date="2021-06" db="EMBL/GenBank/DDBJ databases">
        <authorList>
            <person name="Hodson N. C."/>
            <person name="Mongue J. A."/>
            <person name="Jaron S. K."/>
        </authorList>
    </citation>
    <scope>NUCLEOTIDE SEQUENCE</scope>
</reference>
<keyword evidence="1" id="KW-0812">Transmembrane</keyword>
<dbReference type="Proteomes" id="UP000708208">
    <property type="component" value="Unassembled WGS sequence"/>
</dbReference>